<proteinExistence type="predicted"/>
<reference evidence="2" key="1">
    <citation type="submission" date="2023-05" db="EMBL/GenBank/DDBJ databases">
        <authorList>
            <person name="Huff M."/>
        </authorList>
    </citation>
    <scope>NUCLEOTIDE SEQUENCE</scope>
</reference>
<dbReference type="Proteomes" id="UP000834106">
    <property type="component" value="Chromosome 19"/>
</dbReference>
<feature type="compositionally biased region" description="Gly residues" evidence="1">
    <location>
        <begin position="104"/>
        <end position="114"/>
    </location>
</feature>
<keyword evidence="3" id="KW-1185">Reference proteome</keyword>
<evidence type="ECO:0000313" key="3">
    <source>
        <dbReference type="Proteomes" id="UP000834106"/>
    </source>
</evidence>
<sequence length="213" mass="23082">MEVVPAGDERPNFPLNTAVNLENHKDSSVRLVLVQGHTIIRRHRHVVTVNKRRPDVYVLVALIHRWYDCVVGNLLAVVGGVHVQFVVINADSGVGVAGVDGDLDGGGNDIGGGDDGPDEEDDKENDEGEDKEAGKAPPDDLLPPALVVATVLLRHVLVAALLRHGLVAAFLRHGLVAVVVVEGGVWSLAEGWVDEISRRKLRTDWLHTSYLYI</sequence>
<name>A0AAD2A9F2_9LAMI</name>
<accession>A0AAD2A9F2</accession>
<gene>
    <name evidence="2" type="ORF">FPE_LOCUS30779</name>
</gene>
<organism evidence="2 3">
    <name type="scientific">Fraxinus pennsylvanica</name>
    <dbReference type="NCBI Taxonomy" id="56036"/>
    <lineage>
        <taxon>Eukaryota</taxon>
        <taxon>Viridiplantae</taxon>
        <taxon>Streptophyta</taxon>
        <taxon>Embryophyta</taxon>
        <taxon>Tracheophyta</taxon>
        <taxon>Spermatophyta</taxon>
        <taxon>Magnoliopsida</taxon>
        <taxon>eudicotyledons</taxon>
        <taxon>Gunneridae</taxon>
        <taxon>Pentapetalae</taxon>
        <taxon>asterids</taxon>
        <taxon>lamiids</taxon>
        <taxon>Lamiales</taxon>
        <taxon>Oleaceae</taxon>
        <taxon>Oleeae</taxon>
        <taxon>Fraxinus</taxon>
    </lineage>
</organism>
<feature type="compositionally biased region" description="Acidic residues" evidence="1">
    <location>
        <begin position="115"/>
        <end position="130"/>
    </location>
</feature>
<protein>
    <submittedName>
        <fullName evidence="2">Uncharacterized protein</fullName>
    </submittedName>
</protein>
<evidence type="ECO:0000313" key="2">
    <source>
        <dbReference type="EMBL" id="CAI9783349.1"/>
    </source>
</evidence>
<dbReference type="AlphaFoldDB" id="A0AAD2A9F2"/>
<evidence type="ECO:0000256" key="1">
    <source>
        <dbReference type="SAM" id="MobiDB-lite"/>
    </source>
</evidence>
<dbReference type="EMBL" id="OU503054">
    <property type="protein sequence ID" value="CAI9783349.1"/>
    <property type="molecule type" value="Genomic_DNA"/>
</dbReference>
<feature type="region of interest" description="Disordered" evidence="1">
    <location>
        <begin position="101"/>
        <end position="139"/>
    </location>
</feature>